<evidence type="ECO:0000256" key="2">
    <source>
        <dbReference type="ARBA" id="ARBA00009712"/>
    </source>
</evidence>
<comment type="similarity">
    <text evidence="2">Belongs to the biopterin-dependent aromatic amino acid hydroxylase family.</text>
</comment>
<gene>
    <name evidence="10" type="primary">LOC136085948</name>
</gene>
<dbReference type="InterPro" id="IPR019774">
    <property type="entry name" value="Aromatic-AA_hydroxylase_C"/>
</dbReference>
<dbReference type="PRINTS" id="PR00372">
    <property type="entry name" value="FYWHYDRXLASE"/>
</dbReference>
<accession>A0ABM4CQA2</accession>
<evidence type="ECO:0000259" key="8">
    <source>
        <dbReference type="PROSITE" id="PS51410"/>
    </source>
</evidence>
<dbReference type="Proteomes" id="UP001652625">
    <property type="component" value="Chromosome 10"/>
</dbReference>
<keyword evidence="9" id="KW-1185">Reference proteome</keyword>
<dbReference type="PROSITE" id="PS00367">
    <property type="entry name" value="BH4_AAA_HYDROXYL_1"/>
    <property type="match status" value="1"/>
</dbReference>
<dbReference type="Gene3D" id="1.10.800.10">
    <property type="entry name" value="Aromatic amino acid hydroxylase"/>
    <property type="match status" value="1"/>
</dbReference>
<evidence type="ECO:0000256" key="1">
    <source>
        <dbReference type="ARBA" id="ARBA00001954"/>
    </source>
</evidence>
<evidence type="ECO:0000256" key="4">
    <source>
        <dbReference type="ARBA" id="ARBA00022723"/>
    </source>
</evidence>
<keyword evidence="5" id="KW-0560">Oxidoreductase</keyword>
<keyword evidence="4" id="KW-0479">Metal-binding</keyword>
<sequence length="380" mass="43246">MSYKRVQGHNKQNNNKKIGITYSDPIEHKIDKDEYICTNRDECKSDASSYVSSDTSTEIHWFPKNEAELDQSPSHVLNYGLELDGNHPSFTDPVYRQRRTELASIAKSYHYGQVIPRITYTSQEIETWNSLFKILTEKYPIYASKEVNTMFPLLVKNCGYRVGNIPQLEDVSNFLKERTGFTIRPVAGMLSSRDFLAGLALRVFHATQYIRHHSDTFYTPEPDTVHELLGHVPLLADPDFAELSQEIGLASLGASDETILKLATLYMFTVEFGLCLQNNELKAYGAGLLSSIGELQYCFSEKSIKAPFDLEEIFATKYSLTEFQPKYFIAESFSDATNKVRKWARGLPNSNIIKYNPITKSIESTIEASQMNSQKSMRLD</sequence>
<protein>
    <recommendedName>
        <fullName evidence="3">phenylalanine 4-monooxygenase</fullName>
        <ecNumber evidence="3">1.14.16.1</ecNumber>
    </recommendedName>
</protein>
<dbReference type="InterPro" id="IPR001273">
    <property type="entry name" value="ArAA_hydroxylase"/>
</dbReference>
<dbReference type="PANTHER" id="PTHR11473">
    <property type="entry name" value="AROMATIC AMINO ACID HYDROXYLASE"/>
    <property type="match status" value="1"/>
</dbReference>
<dbReference type="InterPro" id="IPR018301">
    <property type="entry name" value="ArAA_hydroxylase_Fe/CU_BS"/>
</dbReference>
<comment type="cofactor">
    <cofactor evidence="1">
        <name>Fe(2+)</name>
        <dbReference type="ChEBI" id="CHEBI:29033"/>
    </cofactor>
</comment>
<name>A0ABM4CQA2_HYDVU</name>
<proteinExistence type="inferred from homology"/>
<dbReference type="InterPro" id="IPR036329">
    <property type="entry name" value="Aro-AA_hydroxylase_C_sf"/>
</dbReference>
<dbReference type="SUPFAM" id="SSF56534">
    <property type="entry name" value="Aromatic aminoacid monoxygenases, catalytic and oligomerization domains"/>
    <property type="match status" value="1"/>
</dbReference>
<dbReference type="PROSITE" id="PS51410">
    <property type="entry name" value="BH4_AAA_HYDROXYL_2"/>
    <property type="match status" value="1"/>
</dbReference>
<dbReference type="Pfam" id="PF00351">
    <property type="entry name" value="Biopterin_H"/>
    <property type="match status" value="1"/>
</dbReference>
<dbReference type="PANTHER" id="PTHR11473:SF24">
    <property type="entry name" value="PHENYLALANINE-4-HYDROXYLASE"/>
    <property type="match status" value="1"/>
</dbReference>
<keyword evidence="7" id="KW-0503">Monooxygenase</keyword>
<evidence type="ECO:0000256" key="7">
    <source>
        <dbReference type="ARBA" id="ARBA00023033"/>
    </source>
</evidence>
<dbReference type="RefSeq" id="XP_065664049.1">
    <property type="nucleotide sequence ID" value="XM_065807977.1"/>
</dbReference>
<evidence type="ECO:0000256" key="3">
    <source>
        <dbReference type="ARBA" id="ARBA00011995"/>
    </source>
</evidence>
<reference evidence="10" key="1">
    <citation type="submission" date="2025-08" db="UniProtKB">
        <authorList>
            <consortium name="RefSeq"/>
        </authorList>
    </citation>
    <scope>IDENTIFICATION</scope>
</reference>
<organism evidence="9 10">
    <name type="scientific">Hydra vulgaris</name>
    <name type="common">Hydra</name>
    <name type="synonym">Hydra attenuata</name>
    <dbReference type="NCBI Taxonomy" id="6087"/>
    <lineage>
        <taxon>Eukaryota</taxon>
        <taxon>Metazoa</taxon>
        <taxon>Cnidaria</taxon>
        <taxon>Hydrozoa</taxon>
        <taxon>Hydroidolina</taxon>
        <taxon>Anthoathecata</taxon>
        <taxon>Aplanulata</taxon>
        <taxon>Hydridae</taxon>
        <taxon>Hydra</taxon>
    </lineage>
</organism>
<feature type="domain" description="Biopterin-dependent aromatic amino acid hydroxylase family profile" evidence="8">
    <location>
        <begin position="47"/>
        <end position="380"/>
    </location>
</feature>
<keyword evidence="6" id="KW-0408">Iron</keyword>
<dbReference type="EC" id="1.14.16.1" evidence="3"/>
<dbReference type="GeneID" id="136085948"/>
<dbReference type="InterPro" id="IPR036951">
    <property type="entry name" value="ArAA_hydroxylase_sf"/>
</dbReference>
<evidence type="ECO:0000313" key="10">
    <source>
        <dbReference type="RefSeq" id="XP_065664049.1"/>
    </source>
</evidence>
<evidence type="ECO:0000256" key="6">
    <source>
        <dbReference type="ARBA" id="ARBA00023004"/>
    </source>
</evidence>
<evidence type="ECO:0000313" key="9">
    <source>
        <dbReference type="Proteomes" id="UP001652625"/>
    </source>
</evidence>
<evidence type="ECO:0000256" key="5">
    <source>
        <dbReference type="ARBA" id="ARBA00023002"/>
    </source>
</evidence>